<protein>
    <submittedName>
        <fullName evidence="1">Uncharacterized protein</fullName>
    </submittedName>
</protein>
<proteinExistence type="predicted"/>
<dbReference type="EMBL" id="JAGFNK010000431">
    <property type="protein sequence ID" value="KAI9450459.1"/>
    <property type="molecule type" value="Genomic_DNA"/>
</dbReference>
<dbReference type="Proteomes" id="UP001207468">
    <property type="component" value="Unassembled WGS sequence"/>
</dbReference>
<gene>
    <name evidence="1" type="ORF">F5148DRAFT_1336966</name>
</gene>
<accession>A0ACC0TXI2</accession>
<sequence length="269" mass="28669">MQGQGLIHTMWLSNPAFYAIFAPPGPLDPQVDQKHMVIIHDTKCPDTSTDIVLPINFFPSGIRLPGAFTITLRGWDPAKVLLLVGDSTTSDIGLVCCTVDDKWQKLSFDEGAPSMPLDNTTPYDVTTSTGKTVSIPPPPVVWAYASDRTVTAWYVVNTQGAQYPGMGQATALSPLSATTAPVAATRPFSQVVQPAFGHTLSPTFGQSGRPSLMFSSAAPTFNQPAFGQASTPGATSHLWKYCIWSDVSCANIRSSSSLGPNLLSVPQLP</sequence>
<evidence type="ECO:0000313" key="1">
    <source>
        <dbReference type="EMBL" id="KAI9450459.1"/>
    </source>
</evidence>
<reference evidence="1" key="1">
    <citation type="submission" date="2021-03" db="EMBL/GenBank/DDBJ databases">
        <title>Evolutionary priming and transition to the ectomycorrhizal habit in an iconic lineage of mushroom-forming fungi: is preadaptation a requirement?</title>
        <authorList>
            <consortium name="DOE Joint Genome Institute"/>
            <person name="Looney B.P."/>
            <person name="Miyauchi S."/>
            <person name="Morin E."/>
            <person name="Drula E."/>
            <person name="Courty P.E."/>
            <person name="Chicoki N."/>
            <person name="Fauchery L."/>
            <person name="Kohler A."/>
            <person name="Kuo A."/>
            <person name="LaButti K."/>
            <person name="Pangilinan J."/>
            <person name="Lipzen A."/>
            <person name="Riley R."/>
            <person name="Andreopoulos W."/>
            <person name="He G."/>
            <person name="Johnson J."/>
            <person name="Barry K.W."/>
            <person name="Grigoriev I.V."/>
            <person name="Nagy L."/>
            <person name="Hibbett D."/>
            <person name="Henrissat B."/>
            <person name="Matheny P.B."/>
            <person name="Labbe J."/>
            <person name="Martin A.F."/>
        </authorList>
    </citation>
    <scope>NUCLEOTIDE SEQUENCE</scope>
    <source>
        <strain evidence="1">BPL698</strain>
    </source>
</reference>
<evidence type="ECO:0000313" key="2">
    <source>
        <dbReference type="Proteomes" id="UP001207468"/>
    </source>
</evidence>
<keyword evidence="2" id="KW-1185">Reference proteome</keyword>
<comment type="caution">
    <text evidence="1">The sequence shown here is derived from an EMBL/GenBank/DDBJ whole genome shotgun (WGS) entry which is preliminary data.</text>
</comment>
<organism evidence="1 2">
    <name type="scientific">Russula earlei</name>
    <dbReference type="NCBI Taxonomy" id="71964"/>
    <lineage>
        <taxon>Eukaryota</taxon>
        <taxon>Fungi</taxon>
        <taxon>Dikarya</taxon>
        <taxon>Basidiomycota</taxon>
        <taxon>Agaricomycotina</taxon>
        <taxon>Agaricomycetes</taxon>
        <taxon>Russulales</taxon>
        <taxon>Russulaceae</taxon>
        <taxon>Russula</taxon>
    </lineage>
</organism>
<name>A0ACC0TXI2_9AGAM</name>